<gene>
    <name evidence="1" type="ORF">V5799_024845</name>
</gene>
<evidence type="ECO:0000313" key="2">
    <source>
        <dbReference type="Proteomes" id="UP001321473"/>
    </source>
</evidence>
<keyword evidence="2" id="KW-1185">Reference proteome</keyword>
<dbReference type="AlphaFoldDB" id="A0AAQ4EBE9"/>
<dbReference type="Proteomes" id="UP001321473">
    <property type="component" value="Unassembled WGS sequence"/>
</dbReference>
<comment type="caution">
    <text evidence="1">The sequence shown here is derived from an EMBL/GenBank/DDBJ whole genome shotgun (WGS) entry which is preliminary data.</text>
</comment>
<name>A0AAQ4EBE9_AMBAM</name>
<protein>
    <submittedName>
        <fullName evidence="1">Uncharacterized protein</fullName>
    </submittedName>
</protein>
<reference evidence="1 2" key="1">
    <citation type="journal article" date="2023" name="Arcadia Sci">
        <title>De novo assembly of a long-read Amblyomma americanum tick genome.</title>
        <authorList>
            <person name="Chou S."/>
            <person name="Poskanzer K.E."/>
            <person name="Rollins M."/>
            <person name="Thuy-Boun P.S."/>
        </authorList>
    </citation>
    <scope>NUCLEOTIDE SEQUENCE [LARGE SCALE GENOMIC DNA]</scope>
    <source>
        <strain evidence="1">F_SG_1</strain>
        <tissue evidence="1">Salivary glands</tissue>
    </source>
</reference>
<dbReference type="EMBL" id="JARKHS020019118">
    <property type="protein sequence ID" value="KAK8771912.1"/>
    <property type="molecule type" value="Genomic_DNA"/>
</dbReference>
<evidence type="ECO:0000313" key="1">
    <source>
        <dbReference type="EMBL" id="KAK8771912.1"/>
    </source>
</evidence>
<accession>A0AAQ4EBE9</accession>
<proteinExistence type="predicted"/>
<sequence>MPLEVPHPIVEALEVLGNDNGLATGHYYVIQPEYKYSAEYRKWEYTSLAAWQLFINRLGIYARFVDFYPIRQLDGSLLHQVAAAKVGAYRWVYIACPRKNVMREAMWVGAADNFIQPVRSVENCEFEPIMVGNTIQVLNEHLNSMWMPS</sequence>
<organism evidence="1 2">
    <name type="scientific">Amblyomma americanum</name>
    <name type="common">Lone star tick</name>
    <dbReference type="NCBI Taxonomy" id="6943"/>
    <lineage>
        <taxon>Eukaryota</taxon>
        <taxon>Metazoa</taxon>
        <taxon>Ecdysozoa</taxon>
        <taxon>Arthropoda</taxon>
        <taxon>Chelicerata</taxon>
        <taxon>Arachnida</taxon>
        <taxon>Acari</taxon>
        <taxon>Parasitiformes</taxon>
        <taxon>Ixodida</taxon>
        <taxon>Ixodoidea</taxon>
        <taxon>Ixodidae</taxon>
        <taxon>Amblyomminae</taxon>
        <taxon>Amblyomma</taxon>
    </lineage>
</organism>